<dbReference type="PANTHER" id="PTHR38459">
    <property type="entry name" value="PROPHAGE BACTOPRENOL-LINKED GLUCOSE TRANSLOCASE HOMOLOG"/>
    <property type="match status" value="1"/>
</dbReference>
<protein>
    <submittedName>
        <fullName evidence="8">GtrA family protein</fullName>
    </submittedName>
</protein>
<evidence type="ECO:0000256" key="1">
    <source>
        <dbReference type="ARBA" id="ARBA00004141"/>
    </source>
</evidence>
<feature type="transmembrane region" description="Helical" evidence="6">
    <location>
        <begin position="97"/>
        <end position="118"/>
    </location>
</feature>
<dbReference type="Proteomes" id="UP001589774">
    <property type="component" value="Unassembled WGS sequence"/>
</dbReference>
<comment type="caution">
    <text evidence="8">The sequence shown here is derived from an EMBL/GenBank/DDBJ whole genome shotgun (WGS) entry which is preliminary data.</text>
</comment>
<feature type="transmembrane region" description="Helical" evidence="6">
    <location>
        <begin position="31"/>
        <end position="51"/>
    </location>
</feature>
<dbReference type="PANTHER" id="PTHR38459:SF1">
    <property type="entry name" value="PROPHAGE BACTOPRENOL-LINKED GLUCOSE TRANSLOCASE HOMOLOG"/>
    <property type="match status" value="1"/>
</dbReference>
<keyword evidence="5 6" id="KW-0472">Membrane</keyword>
<reference evidence="8 9" key="1">
    <citation type="submission" date="2024-09" db="EMBL/GenBank/DDBJ databases">
        <authorList>
            <person name="Sun Q."/>
            <person name="Mori K."/>
        </authorList>
    </citation>
    <scope>NUCLEOTIDE SEQUENCE [LARGE SCALE GENOMIC DNA]</scope>
    <source>
        <strain evidence="8 9">CCM 7765</strain>
    </source>
</reference>
<dbReference type="RefSeq" id="WP_013666090.1">
    <property type="nucleotide sequence ID" value="NZ_JBHLWO010000002.1"/>
</dbReference>
<evidence type="ECO:0000256" key="4">
    <source>
        <dbReference type="ARBA" id="ARBA00022989"/>
    </source>
</evidence>
<comment type="similarity">
    <text evidence="2">Belongs to the GtrA family.</text>
</comment>
<name>A0ABV6HI46_9SPHI</name>
<evidence type="ECO:0000256" key="6">
    <source>
        <dbReference type="SAM" id="Phobius"/>
    </source>
</evidence>
<dbReference type="InterPro" id="IPR007267">
    <property type="entry name" value="GtrA_DPMS_TM"/>
</dbReference>
<organism evidence="8 9">
    <name type="scientific">Olivibacter oleidegradans</name>
    <dbReference type="NCBI Taxonomy" id="760123"/>
    <lineage>
        <taxon>Bacteria</taxon>
        <taxon>Pseudomonadati</taxon>
        <taxon>Bacteroidota</taxon>
        <taxon>Sphingobacteriia</taxon>
        <taxon>Sphingobacteriales</taxon>
        <taxon>Sphingobacteriaceae</taxon>
        <taxon>Olivibacter</taxon>
    </lineage>
</organism>
<accession>A0ABV6HI46</accession>
<keyword evidence="9" id="KW-1185">Reference proteome</keyword>
<dbReference type="InterPro" id="IPR051401">
    <property type="entry name" value="GtrA_CellWall_Glycosyl"/>
</dbReference>
<gene>
    <name evidence="8" type="ORF">ACFFI0_09460</name>
</gene>
<evidence type="ECO:0000256" key="3">
    <source>
        <dbReference type="ARBA" id="ARBA00022692"/>
    </source>
</evidence>
<evidence type="ECO:0000313" key="9">
    <source>
        <dbReference type="Proteomes" id="UP001589774"/>
    </source>
</evidence>
<feature type="transmembrane region" description="Helical" evidence="6">
    <location>
        <begin position="63"/>
        <end position="91"/>
    </location>
</feature>
<evidence type="ECO:0000259" key="7">
    <source>
        <dbReference type="Pfam" id="PF04138"/>
    </source>
</evidence>
<keyword evidence="4 6" id="KW-1133">Transmembrane helix</keyword>
<comment type="subcellular location">
    <subcellularLocation>
        <location evidence="1">Membrane</location>
        <topology evidence="1">Multi-pass membrane protein</topology>
    </subcellularLocation>
</comment>
<evidence type="ECO:0000313" key="8">
    <source>
        <dbReference type="EMBL" id="MFC0318537.1"/>
    </source>
</evidence>
<evidence type="ECO:0000256" key="2">
    <source>
        <dbReference type="ARBA" id="ARBA00009399"/>
    </source>
</evidence>
<keyword evidence="3 6" id="KW-0812">Transmembrane</keyword>
<feature type="transmembrane region" description="Helical" evidence="6">
    <location>
        <begin position="7"/>
        <end position="25"/>
    </location>
</feature>
<sequence>MWKVTKFAIAGGVGFTIDFLFTWFFREQIGLNQYAANGIGFSMAVLNNFYLNKFWTFNNKSSVSLQFGYFIFFSLVGLALNTFLLFCFVHYCKLNFYLSKCLAIGLVFIWNFLVNNFITFKDQ</sequence>
<dbReference type="Pfam" id="PF04138">
    <property type="entry name" value="GtrA_DPMS_TM"/>
    <property type="match status" value="1"/>
</dbReference>
<feature type="domain" description="GtrA/DPMS transmembrane" evidence="7">
    <location>
        <begin position="6"/>
        <end position="120"/>
    </location>
</feature>
<proteinExistence type="inferred from homology"/>
<dbReference type="EMBL" id="JBHLWO010000002">
    <property type="protein sequence ID" value="MFC0318537.1"/>
    <property type="molecule type" value="Genomic_DNA"/>
</dbReference>
<evidence type="ECO:0000256" key="5">
    <source>
        <dbReference type="ARBA" id="ARBA00023136"/>
    </source>
</evidence>